<dbReference type="GO" id="GO:0000049">
    <property type="term" value="F:tRNA binding"/>
    <property type="evidence" value="ECO:0007669"/>
    <property type="project" value="InterPro"/>
</dbReference>
<gene>
    <name evidence="4" type="ORF">J4203_00555</name>
</gene>
<organism evidence="4 5">
    <name type="scientific">Candidatus Iainarchaeum sp</name>
    <dbReference type="NCBI Taxonomy" id="3101447"/>
    <lineage>
        <taxon>Archaea</taxon>
        <taxon>Candidatus Iainarchaeota</taxon>
        <taxon>Candidatus Iainarchaeia</taxon>
        <taxon>Candidatus Iainarchaeales</taxon>
        <taxon>Candidatus Iainarchaeaceae</taxon>
        <taxon>Candidatus Iainarchaeum</taxon>
    </lineage>
</organism>
<dbReference type="PIRSF" id="PIRSF004976">
    <property type="entry name" value="ATPase_YdaO"/>
    <property type="match status" value="1"/>
</dbReference>
<dbReference type="Gene3D" id="3.40.50.620">
    <property type="entry name" value="HUPs"/>
    <property type="match status" value="1"/>
</dbReference>
<dbReference type="InterPro" id="IPR035107">
    <property type="entry name" value="tRNA_thiolation_TtcA_Ctu1"/>
</dbReference>
<comment type="caution">
    <text evidence="4">The sequence shown here is derived from an EMBL/GenBank/DDBJ whole genome shotgun (WGS) entry which is preliminary data.</text>
</comment>
<dbReference type="SUPFAM" id="SSF52402">
    <property type="entry name" value="Adenine nucleotide alpha hydrolases-like"/>
    <property type="match status" value="1"/>
</dbReference>
<feature type="binding site" evidence="2">
    <location>
        <position position="171"/>
    </location>
    <ligand>
        <name>ATP</name>
        <dbReference type="ChEBI" id="CHEBI:30616"/>
    </ligand>
</feature>
<feature type="binding site" evidence="2">
    <location>
        <position position="84"/>
    </location>
    <ligand>
        <name>ATP</name>
        <dbReference type="ChEBI" id="CHEBI:30616"/>
    </ligand>
</feature>
<sequence>MPKCNRRCAAEAKITLAYGPHHYCAEHFTDFFEHRVTKTVRKFKLLKRGEKVGIGVSGGKDSLALAYLLGKYYAKSNELLALMIDEGIEGYRDVALRVAKKYCDEWKIPYQVVKLKDRFGYSTTEVVHKINAQPSLGTSCAFCGSFRRTVMNEWAREQGCDKFATGHNLDDEAQSVLMNVFSNNLPKMAWLGPMTGAEGFDGNGLFVKRVKPLYECPEKEIIAFDAFKGIEHYSEECCPFSWMAKRNHVREMLNHFEDQFPGTKFTVVKWLQDLKPHLEDVKPAGRLQACTACGSPSNSPLCRPCSMVKLLDAVKAAPRKAVAAKGGPTCAETKGLHDREFV</sequence>
<dbReference type="GO" id="GO:0016740">
    <property type="term" value="F:transferase activity"/>
    <property type="evidence" value="ECO:0007669"/>
    <property type="project" value="UniProtKB-KW"/>
</dbReference>
<reference evidence="4" key="2">
    <citation type="submission" date="2021-05" db="EMBL/GenBank/DDBJ databases">
        <title>Protein family content uncovers lineage relationships and bacterial pathway maintenance mechanisms in DPANN archaea.</title>
        <authorList>
            <person name="Castelle C.J."/>
            <person name="Meheust R."/>
            <person name="Jaffe A.L."/>
            <person name="Seitz K."/>
            <person name="Gong X."/>
            <person name="Baker B.J."/>
            <person name="Banfield J.F."/>
        </authorList>
    </citation>
    <scope>NUCLEOTIDE SEQUENCE</scope>
    <source>
        <strain evidence="4">RIFCSPLOWO2_01_FULL_58_19</strain>
    </source>
</reference>
<dbReference type="EMBL" id="JAGVWE010000002">
    <property type="protein sequence ID" value="MBS3062338.1"/>
    <property type="molecule type" value="Genomic_DNA"/>
</dbReference>
<name>A0A8T4L4U3_9ARCH</name>
<dbReference type="GO" id="GO:0005524">
    <property type="term" value="F:ATP binding"/>
    <property type="evidence" value="ECO:0007669"/>
    <property type="project" value="UniProtKB-KW"/>
</dbReference>
<dbReference type="PANTHER" id="PTHR11807">
    <property type="entry name" value="ATPASES OF THE PP SUPERFAMILY-RELATED"/>
    <property type="match status" value="1"/>
</dbReference>
<keyword evidence="2" id="KW-0067">ATP-binding</keyword>
<keyword evidence="1" id="KW-0808">Transferase</keyword>
<evidence type="ECO:0000313" key="4">
    <source>
        <dbReference type="EMBL" id="MBS3062338.1"/>
    </source>
</evidence>
<feature type="binding site" evidence="2">
    <location>
        <position position="166"/>
    </location>
    <ligand>
        <name>ATP</name>
        <dbReference type="ChEBI" id="CHEBI:30616"/>
    </ligand>
</feature>
<dbReference type="InterPro" id="IPR011063">
    <property type="entry name" value="TilS/TtcA_N"/>
</dbReference>
<dbReference type="GO" id="GO:0002144">
    <property type="term" value="C:cytosolic tRNA wobble base thiouridylase complex"/>
    <property type="evidence" value="ECO:0007669"/>
    <property type="project" value="TreeGrafter"/>
</dbReference>
<dbReference type="PANTHER" id="PTHR11807:SF12">
    <property type="entry name" value="CYTOPLASMIC TRNA 2-THIOLATION PROTEIN 1"/>
    <property type="match status" value="1"/>
</dbReference>
<dbReference type="InterPro" id="IPR014729">
    <property type="entry name" value="Rossmann-like_a/b/a_fold"/>
</dbReference>
<feature type="binding site" evidence="2">
    <location>
        <begin position="55"/>
        <end position="57"/>
    </location>
    <ligand>
        <name>ATP</name>
        <dbReference type="ChEBI" id="CHEBI:30616"/>
    </ligand>
</feature>
<feature type="binding site" evidence="2">
    <location>
        <position position="61"/>
    </location>
    <ligand>
        <name>ATP</name>
        <dbReference type="ChEBI" id="CHEBI:30616"/>
    </ligand>
</feature>
<accession>A0A8T4L4U3</accession>
<evidence type="ECO:0000313" key="5">
    <source>
        <dbReference type="Proteomes" id="UP000678237"/>
    </source>
</evidence>
<proteinExistence type="predicted"/>
<evidence type="ECO:0000256" key="1">
    <source>
        <dbReference type="ARBA" id="ARBA00022679"/>
    </source>
</evidence>
<evidence type="ECO:0000259" key="3">
    <source>
        <dbReference type="Pfam" id="PF01171"/>
    </source>
</evidence>
<feature type="domain" description="tRNA(Ile)-lysidine/2-thiocytidine synthase N-terminal" evidence="3">
    <location>
        <begin position="52"/>
        <end position="250"/>
    </location>
</feature>
<protein>
    <submittedName>
        <fullName evidence="4">TIGR00269 family protein</fullName>
    </submittedName>
</protein>
<dbReference type="InterPro" id="IPR000541">
    <property type="entry name" value="Ncs6/Tuc1/Ctu1"/>
</dbReference>
<reference evidence="4" key="1">
    <citation type="submission" date="2021-03" db="EMBL/GenBank/DDBJ databases">
        <authorList>
            <person name="Jaffe A."/>
        </authorList>
    </citation>
    <scope>NUCLEOTIDE SEQUENCE</scope>
    <source>
        <strain evidence="4">RIFCSPLOWO2_01_FULL_58_19</strain>
    </source>
</reference>
<dbReference type="GO" id="GO:0002143">
    <property type="term" value="P:tRNA wobble position uridine thiolation"/>
    <property type="evidence" value="ECO:0007669"/>
    <property type="project" value="TreeGrafter"/>
</dbReference>
<dbReference type="Proteomes" id="UP000678237">
    <property type="component" value="Unassembled WGS sequence"/>
</dbReference>
<evidence type="ECO:0000256" key="2">
    <source>
        <dbReference type="PIRSR" id="PIRSR004976-51"/>
    </source>
</evidence>
<dbReference type="Pfam" id="PF01171">
    <property type="entry name" value="ATP_bind_3"/>
    <property type="match status" value="1"/>
</dbReference>
<keyword evidence="2" id="KW-0547">Nucleotide-binding</keyword>
<dbReference type="NCBIfam" id="TIGR00269">
    <property type="entry name" value="TIGR00269 family protein"/>
    <property type="match status" value="1"/>
</dbReference>
<dbReference type="AlphaFoldDB" id="A0A8T4L4U3"/>